<keyword evidence="2 7" id="KW-0132">Cell division</keyword>
<reference evidence="11 13" key="3">
    <citation type="submission" date="2023-03" db="EMBL/GenBank/DDBJ databases">
        <title>Agriculturally important microbes genome sequencing.</title>
        <authorList>
            <person name="Dunlap C."/>
        </authorList>
    </citation>
    <scope>NUCLEOTIDE SEQUENCE [LARGE SCALE GENOMIC DNA]</scope>
    <source>
        <strain evidence="11 13">CBP-3203</strain>
    </source>
</reference>
<comment type="function">
    <text evidence="7">Essential cell division protein.</text>
</comment>
<organism evidence="10 12">
    <name type="scientific">Bacillus glycinifermentans</name>
    <dbReference type="NCBI Taxonomy" id="1664069"/>
    <lineage>
        <taxon>Bacteria</taxon>
        <taxon>Bacillati</taxon>
        <taxon>Bacillota</taxon>
        <taxon>Bacilli</taxon>
        <taxon>Bacillales</taxon>
        <taxon>Bacillaceae</taxon>
        <taxon>Bacillus</taxon>
    </lineage>
</organism>
<gene>
    <name evidence="7 11" type="primary">ftsL</name>
    <name evidence="10" type="ORF">AB447_218595</name>
    <name evidence="11" type="ORF">P8828_11070</name>
</gene>
<evidence type="ECO:0000256" key="8">
    <source>
        <dbReference type="NCBIfam" id="TIGR02209"/>
    </source>
</evidence>
<evidence type="ECO:0000313" key="12">
    <source>
        <dbReference type="Proteomes" id="UP000036168"/>
    </source>
</evidence>
<feature type="transmembrane region" description="Helical" evidence="7">
    <location>
        <begin position="37"/>
        <end position="59"/>
    </location>
</feature>
<protein>
    <recommendedName>
        <fullName evidence="7 8">Cell division protein FtsL</fullName>
    </recommendedName>
</protein>
<accession>A0A0J6EYF8</accession>
<keyword evidence="4 7" id="KW-1133">Transmembrane helix</keyword>
<evidence type="ECO:0000313" key="10">
    <source>
        <dbReference type="EMBL" id="KRT93399.1"/>
    </source>
</evidence>
<dbReference type="InterPro" id="IPR007060">
    <property type="entry name" value="FtsL/DivIC"/>
</dbReference>
<evidence type="ECO:0000313" key="13">
    <source>
        <dbReference type="Proteomes" id="UP001341297"/>
    </source>
</evidence>
<dbReference type="HAMAP" id="MF_00910">
    <property type="entry name" value="FtsL"/>
    <property type="match status" value="1"/>
</dbReference>
<comment type="caution">
    <text evidence="10">The sequence shown here is derived from an EMBL/GenBank/DDBJ whole genome shotgun (WGS) entry which is preliminary data.</text>
</comment>
<dbReference type="RefSeq" id="WP_048353111.1">
    <property type="nucleotide sequence ID" value="NZ_CP023481.1"/>
</dbReference>
<keyword evidence="3 7" id="KW-0812">Transmembrane</keyword>
<evidence type="ECO:0000256" key="7">
    <source>
        <dbReference type="HAMAP-Rule" id="MF_00910"/>
    </source>
</evidence>
<dbReference type="Proteomes" id="UP001341297">
    <property type="component" value="Unassembled WGS sequence"/>
</dbReference>
<sequence length="118" mass="13448">MSNLAYQAEKQQRHTQQSPEKSVVIRRRASITLGEKVLIVLFALAVLGGSLFMISRAFAAYQTNIEIQKLEKKVEAEGNRVDDLKKTADELKEPERIMEIARKKGLHLTDKKVKNIQE</sequence>
<dbReference type="EMBL" id="JARRTL010000009">
    <property type="protein sequence ID" value="MEC0485373.1"/>
    <property type="molecule type" value="Genomic_DNA"/>
</dbReference>
<dbReference type="EMBL" id="LECW02000021">
    <property type="protein sequence ID" value="KRT93399.1"/>
    <property type="molecule type" value="Genomic_DNA"/>
</dbReference>
<feature type="region of interest" description="Disordered" evidence="9">
    <location>
        <begin position="1"/>
        <end position="21"/>
    </location>
</feature>
<name>A0A0J6H7J3_9BACI</name>
<reference evidence="10 12" key="1">
    <citation type="journal article" date="2015" name="Int. J. Syst. Evol. Microbiol.">
        <title>Bacillus glycinifermentans sp. nov., isolated from fermented soybean paste.</title>
        <authorList>
            <person name="Kim S.J."/>
            <person name="Dunlap C.A."/>
            <person name="Kwon S.W."/>
            <person name="Rooney A.P."/>
        </authorList>
    </citation>
    <scope>NUCLEOTIDE SEQUENCE [LARGE SCALE GENOMIC DNA]</scope>
    <source>
        <strain evidence="10 12">GO-13</strain>
    </source>
</reference>
<evidence type="ECO:0000256" key="3">
    <source>
        <dbReference type="ARBA" id="ARBA00022692"/>
    </source>
</evidence>
<dbReference type="PATRIC" id="fig|1664069.3.peg.5517"/>
<dbReference type="NCBIfam" id="TIGR02209">
    <property type="entry name" value="ftsL_broad"/>
    <property type="match status" value="1"/>
</dbReference>
<dbReference type="InterPro" id="IPR011922">
    <property type="entry name" value="Cell_div_FtsL"/>
</dbReference>
<evidence type="ECO:0000256" key="6">
    <source>
        <dbReference type="ARBA" id="ARBA00023306"/>
    </source>
</evidence>
<evidence type="ECO:0000256" key="4">
    <source>
        <dbReference type="ARBA" id="ARBA00022989"/>
    </source>
</evidence>
<keyword evidence="1 7" id="KW-1003">Cell membrane</keyword>
<evidence type="ECO:0000256" key="1">
    <source>
        <dbReference type="ARBA" id="ARBA00022475"/>
    </source>
</evidence>
<dbReference type="Pfam" id="PF04977">
    <property type="entry name" value="DivIC"/>
    <property type="match status" value="1"/>
</dbReference>
<dbReference type="Proteomes" id="UP000036168">
    <property type="component" value="Unassembled WGS sequence"/>
</dbReference>
<dbReference type="OrthoDB" id="2870797at2"/>
<evidence type="ECO:0000313" key="11">
    <source>
        <dbReference type="EMBL" id="MEC0485373.1"/>
    </source>
</evidence>
<keyword evidence="5 7" id="KW-0472">Membrane</keyword>
<dbReference type="GO" id="GO:0032153">
    <property type="term" value="C:cell division site"/>
    <property type="evidence" value="ECO:0007669"/>
    <property type="project" value="UniProtKB-UniRule"/>
</dbReference>
<comment type="subcellular location">
    <subcellularLocation>
        <location evidence="7">Cell membrane</location>
        <topology evidence="7">Single-pass type II membrane protein</topology>
    </subcellularLocation>
    <text evidence="7">Localizes to the division septum where it forms a ring structure.</text>
</comment>
<evidence type="ECO:0000256" key="5">
    <source>
        <dbReference type="ARBA" id="ARBA00023136"/>
    </source>
</evidence>
<dbReference type="GO" id="GO:0043093">
    <property type="term" value="P:FtsZ-dependent cytokinesis"/>
    <property type="evidence" value="ECO:0007669"/>
    <property type="project" value="UniProtKB-UniRule"/>
</dbReference>
<dbReference type="GO" id="GO:0005886">
    <property type="term" value="C:plasma membrane"/>
    <property type="evidence" value="ECO:0007669"/>
    <property type="project" value="UniProtKB-SubCell"/>
</dbReference>
<proteinExistence type="inferred from homology"/>
<comment type="similarity">
    <text evidence="7">Belongs to the FtsL family.</text>
</comment>
<evidence type="ECO:0000256" key="2">
    <source>
        <dbReference type="ARBA" id="ARBA00022618"/>
    </source>
</evidence>
<keyword evidence="6 7" id="KW-0131">Cell cycle</keyword>
<evidence type="ECO:0000256" key="9">
    <source>
        <dbReference type="SAM" id="MobiDB-lite"/>
    </source>
</evidence>
<accession>A0A0J6H7J3</accession>
<keyword evidence="13" id="KW-1185">Reference proteome</keyword>
<reference evidence="10" key="2">
    <citation type="submission" date="2015-10" db="EMBL/GenBank/DDBJ databases">
        <authorList>
            <person name="Gilbert D.G."/>
        </authorList>
    </citation>
    <scope>NUCLEOTIDE SEQUENCE</scope>
    <source>
        <strain evidence="10">GO-13</strain>
    </source>
</reference>
<dbReference type="AlphaFoldDB" id="A0A0J6H7J3"/>
<dbReference type="STRING" id="1664069.BGLY_1728"/>